<dbReference type="InterPro" id="IPR027417">
    <property type="entry name" value="P-loop_NTPase"/>
</dbReference>
<dbReference type="PANTHER" id="PTHR42781:SF9">
    <property type="entry name" value="AMINO ACID ABC TRANSPORTER, ATP-BINDING PROTEIN-RELATED"/>
    <property type="match status" value="1"/>
</dbReference>
<dbReference type="InterPro" id="IPR003439">
    <property type="entry name" value="ABC_transporter-like_ATP-bd"/>
</dbReference>
<keyword evidence="1" id="KW-0813">Transport</keyword>
<dbReference type="InterPro" id="IPR003593">
    <property type="entry name" value="AAA+_ATPase"/>
</dbReference>
<dbReference type="Proteomes" id="UP000184139">
    <property type="component" value="Unassembled WGS sequence"/>
</dbReference>
<dbReference type="OrthoDB" id="9809450at2"/>
<keyword evidence="2" id="KW-0547">Nucleotide-binding</keyword>
<evidence type="ECO:0000259" key="4">
    <source>
        <dbReference type="PROSITE" id="PS50893"/>
    </source>
</evidence>
<name>A0A1M5XUE0_9BACT</name>
<dbReference type="InterPro" id="IPR050093">
    <property type="entry name" value="ABC_SmlMolc_Importer"/>
</dbReference>
<dbReference type="AlphaFoldDB" id="A0A1M5XUE0"/>
<evidence type="ECO:0000256" key="3">
    <source>
        <dbReference type="ARBA" id="ARBA00022840"/>
    </source>
</evidence>
<dbReference type="Pfam" id="PF00005">
    <property type="entry name" value="ABC_tran"/>
    <property type="match status" value="1"/>
</dbReference>
<dbReference type="GO" id="GO:0016887">
    <property type="term" value="F:ATP hydrolysis activity"/>
    <property type="evidence" value="ECO:0007669"/>
    <property type="project" value="InterPro"/>
</dbReference>
<evidence type="ECO:0000313" key="6">
    <source>
        <dbReference type="Proteomes" id="UP000184139"/>
    </source>
</evidence>
<reference evidence="5 6" key="1">
    <citation type="submission" date="2016-11" db="EMBL/GenBank/DDBJ databases">
        <authorList>
            <person name="Jaros S."/>
            <person name="Januszkiewicz K."/>
            <person name="Wedrychowicz H."/>
        </authorList>
    </citation>
    <scope>NUCLEOTIDE SEQUENCE [LARGE SCALE GENOMIC DNA]</scope>
    <source>
        <strain evidence="5 6">DSM 9705</strain>
    </source>
</reference>
<dbReference type="SUPFAM" id="SSF52540">
    <property type="entry name" value="P-loop containing nucleoside triphosphate hydrolases"/>
    <property type="match status" value="1"/>
</dbReference>
<protein>
    <submittedName>
        <fullName evidence="5">Tungstate transport system ATP-binding protein</fullName>
    </submittedName>
</protein>
<dbReference type="RefSeq" id="WP_073377792.1">
    <property type="nucleotide sequence ID" value="NZ_FQXS01000023.1"/>
</dbReference>
<evidence type="ECO:0000256" key="2">
    <source>
        <dbReference type="ARBA" id="ARBA00022741"/>
    </source>
</evidence>
<evidence type="ECO:0000256" key="1">
    <source>
        <dbReference type="ARBA" id="ARBA00022448"/>
    </source>
</evidence>
<dbReference type="GO" id="GO:0043190">
    <property type="term" value="C:ATP-binding cassette (ABC) transporter complex"/>
    <property type="evidence" value="ECO:0007669"/>
    <property type="project" value="InterPro"/>
</dbReference>
<sequence>MTLFSLTGVRQVFEGRTVLDIEHLELSAASSYSLQGPNGSGKSTLLNILAFLEPPTAGEIRFQGRVVDWREKTLHLLRRKVVLVDQHPIMFSTTVIKNVEYGLRMRGIPSRKRRAAAEAALERVGLHAFADRQAHRLSGGETQRVAIARALACEPDVMLFDEPTASVDVENQALIEAVIQDIRRQQRVSVIFATHKRLEAARLAERRIFLFAGKVTGPGGENVLSGIIAHRPDRSVCTLGPTVELEVRQRLPSGPVRIAVKPEGIRVYSAAERQNVAFTSVLHSGRVLQMTLEGDAVKLHVDIGIPLKTVLSRDEAVDSGIMVGDTVRVAIDPDAIQAVQG</sequence>
<dbReference type="GO" id="GO:0022857">
    <property type="term" value="F:transmembrane transporter activity"/>
    <property type="evidence" value="ECO:0007669"/>
    <property type="project" value="InterPro"/>
</dbReference>
<accession>A0A1M5XUE0</accession>
<dbReference type="PROSITE" id="PS50893">
    <property type="entry name" value="ABC_TRANSPORTER_2"/>
    <property type="match status" value="1"/>
</dbReference>
<keyword evidence="6" id="KW-1185">Reference proteome</keyword>
<dbReference type="InterPro" id="IPR008995">
    <property type="entry name" value="Mo/tungstate-bd_C_term_dom"/>
</dbReference>
<gene>
    <name evidence="5" type="ORF">SAMN02745124_03356</name>
</gene>
<dbReference type="SMART" id="SM00382">
    <property type="entry name" value="AAA"/>
    <property type="match status" value="1"/>
</dbReference>
<proteinExistence type="predicted"/>
<dbReference type="Pfam" id="PF08402">
    <property type="entry name" value="TOBE_2"/>
    <property type="match status" value="1"/>
</dbReference>
<dbReference type="SUPFAM" id="SSF50331">
    <property type="entry name" value="MOP-like"/>
    <property type="match status" value="1"/>
</dbReference>
<dbReference type="EMBL" id="FQXS01000023">
    <property type="protein sequence ID" value="SHI03342.1"/>
    <property type="molecule type" value="Genomic_DNA"/>
</dbReference>
<dbReference type="STRING" id="1121409.SAMN02745124_03356"/>
<keyword evidence="3 5" id="KW-0067">ATP-binding</keyword>
<organism evidence="5 6">
    <name type="scientific">Desulfofustis glycolicus DSM 9705</name>
    <dbReference type="NCBI Taxonomy" id="1121409"/>
    <lineage>
        <taxon>Bacteria</taxon>
        <taxon>Pseudomonadati</taxon>
        <taxon>Thermodesulfobacteriota</taxon>
        <taxon>Desulfobulbia</taxon>
        <taxon>Desulfobulbales</taxon>
        <taxon>Desulfocapsaceae</taxon>
        <taxon>Desulfofustis</taxon>
    </lineage>
</organism>
<dbReference type="GO" id="GO:0005524">
    <property type="term" value="F:ATP binding"/>
    <property type="evidence" value="ECO:0007669"/>
    <property type="project" value="UniProtKB-KW"/>
</dbReference>
<feature type="domain" description="ABC transporter" evidence="4">
    <location>
        <begin position="4"/>
        <end position="237"/>
    </location>
</feature>
<dbReference type="PANTHER" id="PTHR42781">
    <property type="entry name" value="SPERMIDINE/PUTRESCINE IMPORT ATP-BINDING PROTEIN POTA"/>
    <property type="match status" value="1"/>
</dbReference>
<dbReference type="InterPro" id="IPR013611">
    <property type="entry name" value="Transp-assoc_OB_typ2"/>
</dbReference>
<dbReference type="Gene3D" id="3.40.50.300">
    <property type="entry name" value="P-loop containing nucleotide triphosphate hydrolases"/>
    <property type="match status" value="1"/>
</dbReference>
<evidence type="ECO:0000313" key="5">
    <source>
        <dbReference type="EMBL" id="SHI03342.1"/>
    </source>
</evidence>